<feature type="transmembrane region" description="Helical" evidence="1">
    <location>
        <begin position="289"/>
        <end position="314"/>
    </location>
</feature>
<comment type="caution">
    <text evidence="2">The sequence shown here is derived from an EMBL/GenBank/DDBJ whole genome shotgun (WGS) entry which is preliminary data.</text>
</comment>
<feature type="transmembrane region" description="Helical" evidence="1">
    <location>
        <begin position="345"/>
        <end position="366"/>
    </location>
</feature>
<protein>
    <submittedName>
        <fullName evidence="2">Uncharacterized protein</fullName>
    </submittedName>
</protein>
<organism evidence="2 3">
    <name type="scientific">Glutinoglossum americanum</name>
    <dbReference type="NCBI Taxonomy" id="1670608"/>
    <lineage>
        <taxon>Eukaryota</taxon>
        <taxon>Fungi</taxon>
        <taxon>Dikarya</taxon>
        <taxon>Ascomycota</taxon>
        <taxon>Pezizomycotina</taxon>
        <taxon>Geoglossomycetes</taxon>
        <taxon>Geoglossales</taxon>
        <taxon>Geoglossaceae</taxon>
        <taxon>Glutinoglossum</taxon>
    </lineage>
</organism>
<keyword evidence="1" id="KW-0812">Transmembrane</keyword>
<proteinExistence type="predicted"/>
<name>A0A9P8I6U8_9PEZI</name>
<dbReference type="AlphaFoldDB" id="A0A9P8I6U8"/>
<keyword evidence="3" id="KW-1185">Reference proteome</keyword>
<feature type="transmembrane region" description="Helical" evidence="1">
    <location>
        <begin position="378"/>
        <end position="396"/>
    </location>
</feature>
<evidence type="ECO:0000313" key="3">
    <source>
        <dbReference type="Proteomes" id="UP000698800"/>
    </source>
</evidence>
<evidence type="ECO:0000313" key="2">
    <source>
        <dbReference type="EMBL" id="KAH0541694.1"/>
    </source>
</evidence>
<keyword evidence="1" id="KW-1133">Transmembrane helix</keyword>
<feature type="transmembrane region" description="Helical" evidence="1">
    <location>
        <begin position="80"/>
        <end position="104"/>
    </location>
</feature>
<dbReference type="OrthoDB" id="3021074at2759"/>
<evidence type="ECO:0000256" key="1">
    <source>
        <dbReference type="SAM" id="Phobius"/>
    </source>
</evidence>
<dbReference type="EMBL" id="JAGHQL010000071">
    <property type="protein sequence ID" value="KAH0541694.1"/>
    <property type="molecule type" value="Genomic_DNA"/>
</dbReference>
<dbReference type="Proteomes" id="UP000698800">
    <property type="component" value="Unassembled WGS sequence"/>
</dbReference>
<reference evidence="2" key="1">
    <citation type="submission" date="2021-03" db="EMBL/GenBank/DDBJ databases">
        <title>Comparative genomics and phylogenomic investigation of the class Geoglossomycetes provide insights into ecological specialization and systematics.</title>
        <authorList>
            <person name="Melie T."/>
            <person name="Pirro S."/>
            <person name="Miller A.N."/>
            <person name="Quandt A."/>
        </authorList>
    </citation>
    <scope>NUCLEOTIDE SEQUENCE</scope>
    <source>
        <strain evidence="2">GBOQ0MN5Z8</strain>
    </source>
</reference>
<keyword evidence="1" id="KW-0472">Membrane</keyword>
<feature type="transmembrane region" description="Helical" evidence="1">
    <location>
        <begin position="174"/>
        <end position="192"/>
    </location>
</feature>
<sequence length="428" mass="48529">MLPTPSALNPAIFSVPGPYRKLLSQFPQSPTHWLLTESNPHFSVQEIQCLFAVSGQYGDAPRAVFYILAVISVVLRTKPWIAATTLGYVMTYSGVAAIHAFVLVAARRKLLFDGWAWVKVSMGGSGLENLAVWPMTWDEDCDPVLAVVGTGFLLVTPMQLWSQTFRQAHSRKPILLLWSLLMLIGTICAFINETYVDVWAFPQYRFCSGSAVDEKLPVWNSGTRADVLSETGSVGALNETIWATFREGGFSGCLYPCFHARWPLRVSTDIIAIESVGTYPSSTNVDPGMGWRVMAVVYFLVCSSAITSLILFFARMAGYKPRSEKEYLRFSEIPRFRRIGWILDMYLRVMSVVCFLGFVAWIEWVIWYFPKSETFEHVGQWGVVVLVALVMFAMLISQYADQVSRFCETFWIWVWRRSRINQEIELNG</sequence>
<gene>
    <name evidence="2" type="ORF">FGG08_003857</name>
</gene>
<accession>A0A9P8I6U8</accession>